<evidence type="ECO:0000256" key="1">
    <source>
        <dbReference type="ARBA" id="ARBA00005901"/>
    </source>
</evidence>
<protein>
    <recommendedName>
        <fullName evidence="6">PPM-type phosphatase domain-containing protein</fullName>
    </recommendedName>
</protein>
<dbReference type="GO" id="GO:0046961">
    <property type="term" value="F:proton-transporting ATPase activity, rotational mechanism"/>
    <property type="evidence" value="ECO:0007669"/>
    <property type="project" value="InterPro"/>
</dbReference>
<comment type="caution">
    <text evidence="4">The sequence shown here is derived from an EMBL/GenBank/DDBJ whole genome shotgun (WGS) entry which is preliminary data.</text>
</comment>
<proteinExistence type="inferred from homology"/>
<dbReference type="Pfam" id="PF01991">
    <property type="entry name" value="vATP-synt_E"/>
    <property type="match status" value="1"/>
</dbReference>
<keyword evidence="3" id="KW-0406">Ion transport</keyword>
<accession>A0AAP0HGG2</accession>
<sequence>MCATPSSGGVVLASRDGKIVFENTLDARLDVVFHKKLPEGFQGKGAFCGVFDGHGMYGHLVSNIVMKNLSTLITDQKKAFAFEELGEESDGGLVSINEWRRACPNCLFHRGAANDERPLPAVHTRTVVEIRSASFERIPNLFVSLQNDPELWSIFCINSAMTTQSDEAEIIDTNRRN</sequence>
<dbReference type="InterPro" id="IPR038495">
    <property type="entry name" value="ATPase_E_C"/>
</dbReference>
<dbReference type="SUPFAM" id="SSF81606">
    <property type="entry name" value="PP2C-like"/>
    <property type="match status" value="1"/>
</dbReference>
<dbReference type="AlphaFoldDB" id="A0AAP0HGG2"/>
<organism evidence="4 5">
    <name type="scientific">Stephania yunnanensis</name>
    <dbReference type="NCBI Taxonomy" id="152371"/>
    <lineage>
        <taxon>Eukaryota</taxon>
        <taxon>Viridiplantae</taxon>
        <taxon>Streptophyta</taxon>
        <taxon>Embryophyta</taxon>
        <taxon>Tracheophyta</taxon>
        <taxon>Spermatophyta</taxon>
        <taxon>Magnoliopsida</taxon>
        <taxon>Ranunculales</taxon>
        <taxon>Menispermaceae</taxon>
        <taxon>Menispermoideae</taxon>
        <taxon>Cissampelideae</taxon>
        <taxon>Stephania</taxon>
    </lineage>
</organism>
<dbReference type="Proteomes" id="UP001420932">
    <property type="component" value="Unassembled WGS sequence"/>
</dbReference>
<evidence type="ECO:0000313" key="4">
    <source>
        <dbReference type="EMBL" id="KAK9087508.1"/>
    </source>
</evidence>
<dbReference type="EMBL" id="JBBNAF010000013">
    <property type="protein sequence ID" value="KAK9087508.1"/>
    <property type="molecule type" value="Genomic_DNA"/>
</dbReference>
<evidence type="ECO:0000256" key="3">
    <source>
        <dbReference type="ARBA" id="ARBA00023065"/>
    </source>
</evidence>
<dbReference type="Gene3D" id="3.30.2320.30">
    <property type="entry name" value="ATP synthase, E subunit, C-terminal"/>
    <property type="match status" value="1"/>
</dbReference>
<dbReference type="GO" id="GO:0033178">
    <property type="term" value="C:proton-transporting two-sector ATPase complex, catalytic domain"/>
    <property type="evidence" value="ECO:0007669"/>
    <property type="project" value="InterPro"/>
</dbReference>
<dbReference type="PANTHER" id="PTHR45715">
    <property type="entry name" value="ATPASE H+-TRANSPORTING V1 SUBUNIT E1A-RELATED"/>
    <property type="match status" value="1"/>
</dbReference>
<name>A0AAP0HGG2_9MAGN</name>
<comment type="similarity">
    <text evidence="1">Belongs to the V-ATPase E subunit family.</text>
</comment>
<keyword evidence="5" id="KW-1185">Reference proteome</keyword>
<evidence type="ECO:0000313" key="5">
    <source>
        <dbReference type="Proteomes" id="UP001420932"/>
    </source>
</evidence>
<dbReference type="InterPro" id="IPR002842">
    <property type="entry name" value="ATPase_V1_Esu"/>
</dbReference>
<evidence type="ECO:0000256" key="2">
    <source>
        <dbReference type="ARBA" id="ARBA00022448"/>
    </source>
</evidence>
<gene>
    <name evidence="4" type="ORF">Syun_029902</name>
</gene>
<evidence type="ECO:0008006" key="6">
    <source>
        <dbReference type="Google" id="ProtNLM"/>
    </source>
</evidence>
<dbReference type="SUPFAM" id="SSF160527">
    <property type="entry name" value="V-type ATPase subunit E-like"/>
    <property type="match status" value="1"/>
</dbReference>
<dbReference type="InterPro" id="IPR036457">
    <property type="entry name" value="PPM-type-like_dom_sf"/>
</dbReference>
<reference evidence="4 5" key="1">
    <citation type="submission" date="2024-01" db="EMBL/GenBank/DDBJ databases">
        <title>Genome assemblies of Stephania.</title>
        <authorList>
            <person name="Yang L."/>
        </authorList>
    </citation>
    <scope>NUCLEOTIDE SEQUENCE [LARGE SCALE GENOMIC DNA]</scope>
    <source>
        <strain evidence="4">YNDBR</strain>
        <tissue evidence="4">Leaf</tissue>
    </source>
</reference>
<keyword evidence="2" id="KW-0813">Transport</keyword>